<evidence type="ECO:0000256" key="1">
    <source>
        <dbReference type="SAM" id="SignalP"/>
    </source>
</evidence>
<evidence type="ECO:0000313" key="3">
    <source>
        <dbReference type="Proteomes" id="UP001627154"/>
    </source>
</evidence>
<dbReference type="EMBL" id="JBJJXI010000060">
    <property type="protein sequence ID" value="KAL3398017.1"/>
    <property type="molecule type" value="Genomic_DNA"/>
</dbReference>
<organism evidence="2 3">
    <name type="scientific">Trichogramma kaykai</name>
    <dbReference type="NCBI Taxonomy" id="54128"/>
    <lineage>
        <taxon>Eukaryota</taxon>
        <taxon>Metazoa</taxon>
        <taxon>Ecdysozoa</taxon>
        <taxon>Arthropoda</taxon>
        <taxon>Hexapoda</taxon>
        <taxon>Insecta</taxon>
        <taxon>Pterygota</taxon>
        <taxon>Neoptera</taxon>
        <taxon>Endopterygota</taxon>
        <taxon>Hymenoptera</taxon>
        <taxon>Apocrita</taxon>
        <taxon>Proctotrupomorpha</taxon>
        <taxon>Chalcidoidea</taxon>
        <taxon>Trichogrammatidae</taxon>
        <taxon>Trichogramma</taxon>
    </lineage>
</organism>
<feature type="signal peptide" evidence="1">
    <location>
        <begin position="1"/>
        <end position="23"/>
    </location>
</feature>
<feature type="chain" id="PRO_5044752931" evidence="1">
    <location>
        <begin position="24"/>
        <end position="154"/>
    </location>
</feature>
<proteinExistence type="predicted"/>
<reference evidence="2 3" key="1">
    <citation type="journal article" date="2024" name="bioRxiv">
        <title>A reference genome for Trichogramma kaykai: A tiny desert-dwelling parasitoid wasp with competing sex-ratio distorters.</title>
        <authorList>
            <person name="Culotta J."/>
            <person name="Lindsey A.R."/>
        </authorList>
    </citation>
    <scope>NUCLEOTIDE SEQUENCE [LARGE SCALE GENOMIC DNA]</scope>
    <source>
        <strain evidence="2 3">KSX58</strain>
    </source>
</reference>
<comment type="caution">
    <text evidence="2">The sequence shown here is derived from an EMBL/GenBank/DDBJ whole genome shotgun (WGS) entry which is preliminary data.</text>
</comment>
<keyword evidence="1" id="KW-0732">Signal</keyword>
<accession>A0ABD2WY87</accession>
<name>A0ABD2WY87_9HYME</name>
<dbReference type="AlphaFoldDB" id="A0ABD2WY87"/>
<keyword evidence="3" id="KW-1185">Reference proteome</keyword>
<protein>
    <submittedName>
        <fullName evidence="2">Uncharacterized protein</fullName>
    </submittedName>
</protein>
<evidence type="ECO:0000313" key="2">
    <source>
        <dbReference type="EMBL" id="KAL3398017.1"/>
    </source>
</evidence>
<gene>
    <name evidence="2" type="ORF">TKK_008246</name>
</gene>
<sequence>MYIYAYFIFTCVLLLMIFFWCHGQPTAVAVAAEDLSRKQPRLCGRGKCASICRELSCSLGLIECLGQKAFGTHQHSQPQTLTLRSGTRDCLDEVAWIVSESARGAPTFDDSREVFRVSRVSFGTSSVRPFNGFSCRSGTSYDVDASPRTFVHYI</sequence>
<dbReference type="Proteomes" id="UP001627154">
    <property type="component" value="Unassembled WGS sequence"/>
</dbReference>